<dbReference type="PRINTS" id="PR00111">
    <property type="entry name" value="ABHYDROLASE"/>
</dbReference>
<name>A0A5J6L5H3_9MICO</name>
<dbReference type="SUPFAM" id="SSF53474">
    <property type="entry name" value="alpha/beta-Hydrolases"/>
    <property type="match status" value="1"/>
</dbReference>
<dbReference type="Gene3D" id="3.40.50.1820">
    <property type="entry name" value="alpha/beta hydrolase"/>
    <property type="match status" value="1"/>
</dbReference>
<sequence length="305" mass="33672">MAPSRVQTFRHADLVFDVSDTGPIGGPVVVLLHGFPGSRRTWDAVAPLLAAGGARVIAFDQRGYSPRARPRRRRDYRTADVTGDVVALLDRLDVDRVHLVGHDWGGFVAWRMAAAAPQRLTGMTVLSTPHPSAMLRSLVSSAQGLRSLYIAFFQLPLLPETVLRPRLARLLESSGLPAPIAREYQRFLAQPGALRAALHWYRGMGLPDRRRGRPARSRVHVPTTYVWGNADQALGRRAAQLTRQWVRAPYRFVEVDEGHWLPERAAGRVAQEILATLPAASRYAEPAEPAESTRFPTSSGSGSDR</sequence>
<gene>
    <name evidence="4" type="ORF">F6J85_12250</name>
</gene>
<feature type="compositionally biased region" description="Polar residues" evidence="2">
    <location>
        <begin position="294"/>
        <end position="305"/>
    </location>
</feature>
<dbReference type="Pfam" id="PF00561">
    <property type="entry name" value="Abhydrolase_1"/>
    <property type="match status" value="1"/>
</dbReference>
<dbReference type="GO" id="GO:0016787">
    <property type="term" value="F:hydrolase activity"/>
    <property type="evidence" value="ECO:0007669"/>
    <property type="project" value="UniProtKB-KW"/>
</dbReference>
<dbReference type="EMBL" id="CP044232">
    <property type="protein sequence ID" value="QEW03783.1"/>
    <property type="molecule type" value="Genomic_DNA"/>
</dbReference>
<reference evidence="5" key="1">
    <citation type="submission" date="2019-09" db="EMBL/GenBank/DDBJ databases">
        <title>Mumia zhuanghuii sp. nov. isolated from the intestinal contents of plateau pika (Ochotona curzoniae) in the Qinghai-Tibet plateau of China.</title>
        <authorList>
            <person name="Tian Z."/>
        </authorList>
    </citation>
    <scope>NUCLEOTIDE SEQUENCE [LARGE SCALE GENOMIC DNA]</scope>
    <source>
        <strain evidence="5">L-031</strain>
    </source>
</reference>
<accession>A0A5J6L5H3</accession>
<feature type="region of interest" description="Disordered" evidence="2">
    <location>
        <begin position="282"/>
        <end position="305"/>
    </location>
</feature>
<evidence type="ECO:0000313" key="4">
    <source>
        <dbReference type="EMBL" id="QEW03783.1"/>
    </source>
</evidence>
<dbReference type="KEGG" id="mlz:F6J85_12250"/>
<dbReference type="InterPro" id="IPR000639">
    <property type="entry name" value="Epox_hydrolase-like"/>
</dbReference>
<protein>
    <submittedName>
        <fullName evidence="4">Alpha/beta hydrolase</fullName>
    </submittedName>
</protein>
<evidence type="ECO:0000259" key="3">
    <source>
        <dbReference type="Pfam" id="PF00561"/>
    </source>
</evidence>
<dbReference type="InterPro" id="IPR029058">
    <property type="entry name" value="AB_hydrolase_fold"/>
</dbReference>
<evidence type="ECO:0000256" key="2">
    <source>
        <dbReference type="SAM" id="MobiDB-lite"/>
    </source>
</evidence>
<dbReference type="InterPro" id="IPR000073">
    <property type="entry name" value="AB_hydrolase_1"/>
</dbReference>
<dbReference type="AlphaFoldDB" id="A0A5J6L5H3"/>
<dbReference type="RefSeq" id="WP_150925359.1">
    <property type="nucleotide sequence ID" value="NZ_CP044232.1"/>
</dbReference>
<organism evidence="4 5">
    <name type="scientific">Microbacterium lushaniae</name>
    <dbReference type="NCBI Taxonomy" id="2614639"/>
    <lineage>
        <taxon>Bacteria</taxon>
        <taxon>Bacillati</taxon>
        <taxon>Actinomycetota</taxon>
        <taxon>Actinomycetes</taxon>
        <taxon>Micrococcales</taxon>
        <taxon>Microbacteriaceae</taxon>
        <taxon>Microbacterium</taxon>
    </lineage>
</organism>
<keyword evidence="1 4" id="KW-0378">Hydrolase</keyword>
<dbReference type="PRINTS" id="PR00412">
    <property type="entry name" value="EPOXHYDRLASE"/>
</dbReference>
<dbReference type="PANTHER" id="PTHR43329">
    <property type="entry name" value="EPOXIDE HYDROLASE"/>
    <property type="match status" value="1"/>
</dbReference>
<keyword evidence="5" id="KW-1185">Reference proteome</keyword>
<proteinExistence type="predicted"/>
<dbReference type="Proteomes" id="UP000325516">
    <property type="component" value="Chromosome"/>
</dbReference>
<evidence type="ECO:0000313" key="5">
    <source>
        <dbReference type="Proteomes" id="UP000325516"/>
    </source>
</evidence>
<evidence type="ECO:0000256" key="1">
    <source>
        <dbReference type="ARBA" id="ARBA00022801"/>
    </source>
</evidence>
<feature type="domain" description="AB hydrolase-1" evidence="3">
    <location>
        <begin position="27"/>
        <end position="261"/>
    </location>
</feature>